<dbReference type="AlphaFoldDB" id="A0AAW0NKC7"/>
<name>A0AAW0NKC7_9GOBI</name>
<reference evidence="2" key="1">
    <citation type="submission" date="2024-04" db="EMBL/GenBank/DDBJ databases">
        <title>Salinicola lusitanus LLJ914,a marine bacterium isolated from the Okinawa Trough.</title>
        <authorList>
            <person name="Li J."/>
        </authorList>
    </citation>
    <scope>NUCLEOTIDE SEQUENCE [LARGE SCALE GENOMIC DNA]</scope>
</reference>
<keyword evidence="2" id="KW-1185">Reference proteome</keyword>
<sequence>MQTPHRKAGLCGNRTRDLIAVRQEANHSARVQSGLSVCLKTSRLGLSEDVHSDWDCPEDVHSRLGLVLKTSTQRPLSLGLPEDSRRLDCLKTSLTLDCTEDVHSVWDCPEEVAGTVLKTSSAGTVLKTSISWDCPEDVHSSGTVLRPVTRVWGLSEDPH</sequence>
<dbReference type="EMBL" id="JBBPFD010000015">
    <property type="protein sequence ID" value="KAK7895181.1"/>
    <property type="molecule type" value="Genomic_DNA"/>
</dbReference>
<protein>
    <submittedName>
        <fullName evidence="1">Uncharacterized protein</fullName>
    </submittedName>
</protein>
<comment type="caution">
    <text evidence="1">The sequence shown here is derived from an EMBL/GenBank/DDBJ whole genome shotgun (WGS) entry which is preliminary data.</text>
</comment>
<evidence type="ECO:0000313" key="2">
    <source>
        <dbReference type="Proteomes" id="UP001460270"/>
    </source>
</evidence>
<evidence type="ECO:0000313" key="1">
    <source>
        <dbReference type="EMBL" id="KAK7895181.1"/>
    </source>
</evidence>
<dbReference type="Proteomes" id="UP001460270">
    <property type="component" value="Unassembled WGS sequence"/>
</dbReference>
<proteinExistence type="predicted"/>
<gene>
    <name evidence="1" type="ORF">WMY93_020506</name>
</gene>
<accession>A0AAW0NKC7</accession>
<organism evidence="1 2">
    <name type="scientific">Mugilogobius chulae</name>
    <name type="common">yellowstripe goby</name>
    <dbReference type="NCBI Taxonomy" id="88201"/>
    <lineage>
        <taxon>Eukaryota</taxon>
        <taxon>Metazoa</taxon>
        <taxon>Chordata</taxon>
        <taxon>Craniata</taxon>
        <taxon>Vertebrata</taxon>
        <taxon>Euteleostomi</taxon>
        <taxon>Actinopterygii</taxon>
        <taxon>Neopterygii</taxon>
        <taxon>Teleostei</taxon>
        <taxon>Neoteleostei</taxon>
        <taxon>Acanthomorphata</taxon>
        <taxon>Gobiaria</taxon>
        <taxon>Gobiiformes</taxon>
        <taxon>Gobioidei</taxon>
        <taxon>Gobiidae</taxon>
        <taxon>Gobionellinae</taxon>
        <taxon>Mugilogobius</taxon>
    </lineage>
</organism>